<protein>
    <submittedName>
        <fullName evidence="1">Uncharacterized protein</fullName>
    </submittedName>
</protein>
<evidence type="ECO:0000313" key="1">
    <source>
        <dbReference type="EMBL" id="TFJ80459.1"/>
    </source>
</evidence>
<organism evidence="1 2">
    <name type="scientific">Nannochloropsis salina CCMP1776</name>
    <dbReference type="NCBI Taxonomy" id="1027361"/>
    <lineage>
        <taxon>Eukaryota</taxon>
        <taxon>Sar</taxon>
        <taxon>Stramenopiles</taxon>
        <taxon>Ochrophyta</taxon>
        <taxon>Eustigmatophyceae</taxon>
        <taxon>Eustigmatales</taxon>
        <taxon>Monodopsidaceae</taxon>
        <taxon>Microchloropsis</taxon>
        <taxon>Microchloropsis salina</taxon>
    </lineage>
</organism>
<dbReference type="AlphaFoldDB" id="A0A4D9CUY1"/>
<sequence length="245" mass="27356">MSDLVCCAGTFSWSPYQPNNGLGGSYAMACPTLGAGDPKSPFHAARGGRQPDLDYPQKDQQVRMSSPWPDWPLSTQNGNYAMQYKDRNPSVYVWQYNDGANSLYLCCGQEGKGGPHYKVTFCPEEGGGSRSTTGFNGSDPSPWRLFQRDSRLGRHRFPASKHPKGRVLGDELCQHLFELSLGECVVVRVEEGKGFRKEGFRRIHPLPWAVPRNIIVILDPDEVGYGATLKHAERCKTKDKERTKC</sequence>
<gene>
    <name evidence="1" type="ORF">NSK_008200</name>
</gene>
<comment type="caution">
    <text evidence="1">The sequence shown here is derived from an EMBL/GenBank/DDBJ whole genome shotgun (WGS) entry which is preliminary data.</text>
</comment>
<dbReference type="Gene3D" id="2.60.110.10">
    <property type="entry name" value="Thaumatin"/>
    <property type="match status" value="1"/>
</dbReference>
<evidence type="ECO:0000313" key="2">
    <source>
        <dbReference type="Proteomes" id="UP000355283"/>
    </source>
</evidence>
<reference evidence="1 2" key="1">
    <citation type="submission" date="2019-01" db="EMBL/GenBank/DDBJ databases">
        <title>Nuclear Genome Assembly of the Microalgal Biofuel strain Nannochloropsis salina CCMP1776.</title>
        <authorList>
            <person name="Hovde B."/>
        </authorList>
    </citation>
    <scope>NUCLEOTIDE SEQUENCE [LARGE SCALE GENOMIC DNA]</scope>
    <source>
        <strain evidence="1 2">CCMP1776</strain>
    </source>
</reference>
<keyword evidence="2" id="KW-1185">Reference proteome</keyword>
<name>A0A4D9CUY1_9STRA</name>
<dbReference type="EMBL" id="SDOX01000166">
    <property type="protein sequence ID" value="TFJ80459.1"/>
    <property type="molecule type" value="Genomic_DNA"/>
</dbReference>
<accession>A0A4D9CUY1</accession>
<dbReference type="Proteomes" id="UP000355283">
    <property type="component" value="Unassembled WGS sequence"/>
</dbReference>
<proteinExistence type="predicted"/>
<dbReference type="InterPro" id="IPR037176">
    <property type="entry name" value="Osmotin/thaumatin-like_sf"/>
</dbReference>
<dbReference type="OrthoDB" id="10315861at2759"/>